<sequence length="143" mass="16671">MGCDIHVHLERRDERGRFVEIPQVPDEYPLGVRNYSRFAFLAGVRNWANIIPLSSPRGLPHDVSATVREQSDEWDVDGHSHSWLTLHELLTFDYDQPLLFREGGRDPRCTEATYRELLDEEFLSELRDLQASGVARVVFWFDN</sequence>
<dbReference type="RefSeq" id="WP_096376667.1">
    <property type="nucleotide sequence ID" value="NZ_AP014940.1"/>
</dbReference>
<protein>
    <recommendedName>
        <fullName evidence="3">Amidohydrolase</fullName>
    </recommendedName>
</protein>
<reference evidence="1 2" key="1">
    <citation type="journal article" date="2017" name="DNA Res.">
        <title>Complete genome sequence and expression profile of the commercial lytic enzyme producer Lysobacter enzymogenes M497-1.</title>
        <authorList>
            <person name="Takami H."/>
            <person name="Toyoda A."/>
            <person name="Uchiyama I."/>
            <person name="Itoh T."/>
            <person name="Takaki Y."/>
            <person name="Arai W."/>
            <person name="Nishi S."/>
            <person name="Kawai M."/>
            <person name="Shinya K."/>
            <person name="Ikeda H."/>
        </authorList>
    </citation>
    <scope>NUCLEOTIDE SEQUENCE [LARGE SCALE GENOMIC DNA]</scope>
    <source>
        <strain evidence="1 2">M497-1</strain>
    </source>
</reference>
<evidence type="ECO:0000313" key="1">
    <source>
        <dbReference type="EMBL" id="BAV96196.1"/>
    </source>
</evidence>
<proteinExistence type="predicted"/>
<dbReference type="AlphaFoldDB" id="A0AAU9ALX1"/>
<dbReference type="KEGG" id="lem:LEN_0709"/>
<evidence type="ECO:0000313" key="2">
    <source>
        <dbReference type="Proteomes" id="UP000218824"/>
    </source>
</evidence>
<evidence type="ECO:0008006" key="3">
    <source>
        <dbReference type="Google" id="ProtNLM"/>
    </source>
</evidence>
<accession>A0AAU9ALX1</accession>
<dbReference type="EMBL" id="AP014940">
    <property type="protein sequence ID" value="BAV96196.1"/>
    <property type="molecule type" value="Genomic_DNA"/>
</dbReference>
<gene>
    <name evidence="1" type="ORF">LEN_0709</name>
</gene>
<organism evidence="1 2">
    <name type="scientific">Lysobacter enzymogenes</name>
    <dbReference type="NCBI Taxonomy" id="69"/>
    <lineage>
        <taxon>Bacteria</taxon>
        <taxon>Pseudomonadati</taxon>
        <taxon>Pseudomonadota</taxon>
        <taxon>Gammaproteobacteria</taxon>
        <taxon>Lysobacterales</taxon>
        <taxon>Lysobacteraceae</taxon>
        <taxon>Lysobacter</taxon>
    </lineage>
</organism>
<name>A0AAU9ALX1_LYSEN</name>
<dbReference type="GeneID" id="83062611"/>
<dbReference type="Proteomes" id="UP000218824">
    <property type="component" value="Chromosome"/>
</dbReference>